<dbReference type="Gene3D" id="3.80.10.10">
    <property type="entry name" value="Ribonuclease Inhibitor"/>
    <property type="match status" value="2"/>
</dbReference>
<protein>
    <submittedName>
        <fullName evidence="1">Uncharacterized protein</fullName>
    </submittedName>
</protein>
<evidence type="ECO:0000313" key="1">
    <source>
        <dbReference type="EMBL" id="EFZ23126.1"/>
    </source>
</evidence>
<gene>
    <name evidence="1" type="ORF">SINV_02936</name>
</gene>
<feature type="non-terminal residue" evidence="1">
    <location>
        <position position="585"/>
    </location>
</feature>
<dbReference type="OrthoDB" id="16120at2759"/>
<dbReference type="HOGENOM" id="CLU_466415_0_0_1"/>
<dbReference type="InterPro" id="IPR032675">
    <property type="entry name" value="LRR_dom_sf"/>
</dbReference>
<dbReference type="AlphaFoldDB" id="E9I8H6"/>
<accession>E9I8H6</accession>
<dbReference type="EMBL" id="GL761553">
    <property type="protein sequence ID" value="EFZ23126.1"/>
    <property type="molecule type" value="Genomic_DNA"/>
</dbReference>
<reference evidence="1" key="1">
    <citation type="journal article" date="2011" name="Proc. Natl. Acad. Sci. U.S.A.">
        <title>The genome of the fire ant Solenopsis invicta.</title>
        <authorList>
            <person name="Wurm Y."/>
            <person name="Wang J."/>
            <person name="Riba-Grognuz O."/>
            <person name="Corona M."/>
            <person name="Nygaard S."/>
            <person name="Hunt B.G."/>
            <person name="Ingram K.K."/>
            <person name="Falquet L."/>
            <person name="Nipitwattanaphon M."/>
            <person name="Gotzek D."/>
            <person name="Dijkstra M.B."/>
            <person name="Oettler J."/>
            <person name="Comtesse F."/>
            <person name="Shih C.J."/>
            <person name="Wu W.J."/>
            <person name="Yang C.C."/>
            <person name="Thomas J."/>
            <person name="Beaudoing E."/>
            <person name="Pradervand S."/>
            <person name="Flegel V."/>
            <person name="Cook E.D."/>
            <person name="Fabbretti R."/>
            <person name="Stockinger H."/>
            <person name="Long L."/>
            <person name="Farmerie W.G."/>
            <person name="Oakey J."/>
            <person name="Boomsma J.J."/>
            <person name="Pamilo P."/>
            <person name="Yi S.V."/>
            <person name="Heinze J."/>
            <person name="Goodisman M.A."/>
            <person name="Farinelli L."/>
            <person name="Harshman K."/>
            <person name="Hulo N."/>
            <person name="Cerutti L."/>
            <person name="Xenarios I."/>
            <person name="Shoemaker D."/>
            <person name="Keller L."/>
        </authorList>
    </citation>
    <scope>NUCLEOTIDE SEQUENCE [LARGE SCALE GENOMIC DNA]</scope>
</reference>
<dbReference type="GO" id="GO:0019005">
    <property type="term" value="C:SCF ubiquitin ligase complex"/>
    <property type="evidence" value="ECO:0007669"/>
    <property type="project" value="TreeGrafter"/>
</dbReference>
<dbReference type="SUPFAM" id="SSF52047">
    <property type="entry name" value="RNI-like"/>
    <property type="match status" value="1"/>
</dbReference>
<proteinExistence type="predicted"/>
<dbReference type="OMA" id="FQCHELH"/>
<organism>
    <name type="scientific">Solenopsis invicta</name>
    <name type="common">Red imported fire ant</name>
    <name type="synonym">Solenopsis wagneri</name>
    <dbReference type="NCBI Taxonomy" id="13686"/>
    <lineage>
        <taxon>Eukaryota</taxon>
        <taxon>Metazoa</taxon>
        <taxon>Ecdysozoa</taxon>
        <taxon>Arthropoda</taxon>
        <taxon>Hexapoda</taxon>
        <taxon>Insecta</taxon>
        <taxon>Pterygota</taxon>
        <taxon>Neoptera</taxon>
        <taxon>Endopterygota</taxon>
        <taxon>Hymenoptera</taxon>
        <taxon>Apocrita</taxon>
        <taxon>Aculeata</taxon>
        <taxon>Formicoidea</taxon>
        <taxon>Formicidae</taxon>
        <taxon>Myrmicinae</taxon>
        <taxon>Solenopsis</taxon>
    </lineage>
</organism>
<sequence length="585" mass="66782">MPGHHQPNSLEGLSLGCVCQQLVGMCQRLQMLSQQSSAEQMIAFIKRTIRPYYINGLPIHLRSQVIEKTLRMLNSPSVVSLTLTSTPATMYILTILLNNDIKQLKINLCCYYGCSHQTSLLKLLALEGVGLKSLDLTRYTLLGLDCELLHSALLNMKNLTILTLRNVASDAVLEVIGKSCPKLVILDIACSKQVTNAGLKQLLFQIEPRDKVRSISPEKHTNWSRIKKLFSRWEMKSSRSKKKFHSEKVFLFMEHKNRNSLCDTLKVLNVANTAVTSLGVLLALMQIPQLESLAEYSYMEHIAQITHQLINLQVPFNLTEARSHKTTSFNIKLLAQICQRVKKLHIYEPNHSPDMLRLFPCITSLSVDNVPSEKEWLTSFYNYLRTNGQNLNELNIQMTQSRNPLQVDLKEILSSCPNLHTLIKNGSNIVWTKGHDPPPFKYLKKIQLGNTVKALVITKIFSLAPELTALHIHSCLDLTNEHLEKLLKPSGKHKNNQGCNDNLQNLTCFYISKASKVSATVLLNMLRTYKRLKWFGNLVNWDLDSEDVEMLKTTINYENMNVNLCSDSHWYWNNCVQWYIKFNSS</sequence>
<name>E9I8H6_SOLIN</name>
<dbReference type="PANTHER" id="PTHR13318">
    <property type="entry name" value="PARTNER OF PAIRED, ISOFORM B-RELATED"/>
    <property type="match status" value="1"/>
</dbReference>
<dbReference type="GO" id="GO:0031146">
    <property type="term" value="P:SCF-dependent proteasomal ubiquitin-dependent protein catabolic process"/>
    <property type="evidence" value="ECO:0007669"/>
    <property type="project" value="TreeGrafter"/>
</dbReference>
<dbReference type="KEGG" id="soc:105206192"/>